<protein>
    <submittedName>
        <fullName evidence="1">Uncharacterized protein</fullName>
    </submittedName>
</protein>
<reference evidence="1 2" key="1">
    <citation type="submission" date="2014-01" db="EMBL/GenBank/DDBJ databases">
        <title>Full genme sequencing of cellulolytic bacterium Gynuella sunshinyii YC6258T gen. nov., sp. nov.</title>
        <authorList>
            <person name="Khan H."/>
            <person name="Chung E.J."/>
            <person name="Chung Y.R."/>
        </authorList>
    </citation>
    <scope>NUCLEOTIDE SEQUENCE [LARGE SCALE GENOMIC DNA]</scope>
    <source>
        <strain evidence="1 2">YC6258</strain>
    </source>
</reference>
<keyword evidence="2" id="KW-1185">Reference proteome</keyword>
<sequence>MVVVIMDMNVENKHKNSEFICNNNIDWYLALFTKFKLF</sequence>
<gene>
    <name evidence="1" type="ORF">YC6258_04202</name>
</gene>
<evidence type="ECO:0000313" key="1">
    <source>
        <dbReference type="EMBL" id="AJQ96235.1"/>
    </source>
</evidence>
<dbReference type="STRING" id="1445510.YC6258_04202"/>
<dbReference type="AlphaFoldDB" id="A0A0C5VA87"/>
<name>A0A0C5VA87_9GAMM</name>
<proteinExistence type="predicted"/>
<organism evidence="1 2">
    <name type="scientific">Gynuella sunshinyii YC6258</name>
    <dbReference type="NCBI Taxonomy" id="1445510"/>
    <lineage>
        <taxon>Bacteria</taxon>
        <taxon>Pseudomonadati</taxon>
        <taxon>Pseudomonadota</taxon>
        <taxon>Gammaproteobacteria</taxon>
        <taxon>Oceanospirillales</taxon>
        <taxon>Saccharospirillaceae</taxon>
        <taxon>Gynuella</taxon>
    </lineage>
</organism>
<dbReference type="Proteomes" id="UP000032266">
    <property type="component" value="Chromosome"/>
</dbReference>
<evidence type="ECO:0000313" key="2">
    <source>
        <dbReference type="Proteomes" id="UP000032266"/>
    </source>
</evidence>
<dbReference type="KEGG" id="gsn:YC6258_04202"/>
<accession>A0A0C5VA87</accession>
<dbReference type="HOGENOM" id="CLU_3328499_0_0_6"/>
<dbReference type="EMBL" id="CP007142">
    <property type="protein sequence ID" value="AJQ96235.1"/>
    <property type="molecule type" value="Genomic_DNA"/>
</dbReference>